<dbReference type="Pfam" id="PF05137">
    <property type="entry name" value="PilN"/>
    <property type="match status" value="1"/>
</dbReference>
<dbReference type="EMBL" id="BAAAFO010000003">
    <property type="protein sequence ID" value="GAA0255873.1"/>
    <property type="molecule type" value="Genomic_DNA"/>
</dbReference>
<sequence>MSTLPPSPPSGRERLRQAWRGSRVPAFLAAWGAELQAALPPRWRGWVVSAAVWHGLRRDRHEWVLYRMGQAQPLARWRADDPATAQQAALQAALQAVDREDRRLALLLDPHDVLRRVVSLPLAARHHLAQVMAFEMDRQTPFTVDQVHYAVRELAPAEAGPAGHLQAELLATPRRVLDPLLAQLGASGIVIDAVDLAEGEHRLGVNLLPPARRPRHAHPRRRLNALLAAACVLLALLALGQYRHNRQQLLDRMQARVESMRADAQEVMALRQQLADNAGAAGFLVARKQRSTTMLALLADLTRRLPDTAWLERLSIDASGQLGLQGQSQRAAGLLDALKDSPLITGAAFQGAIQPDATTGKERFYLVAQLRNAPASTAPAASGSAP</sequence>
<dbReference type="PANTHER" id="PTHR40278:SF1">
    <property type="entry name" value="DNA UTILIZATION PROTEIN HOFN"/>
    <property type="match status" value="1"/>
</dbReference>
<evidence type="ECO:0000313" key="2">
    <source>
        <dbReference type="Proteomes" id="UP001500657"/>
    </source>
</evidence>
<evidence type="ECO:0000313" key="1">
    <source>
        <dbReference type="EMBL" id="GAA0255873.1"/>
    </source>
</evidence>
<dbReference type="PANTHER" id="PTHR40278">
    <property type="entry name" value="DNA UTILIZATION PROTEIN HOFN"/>
    <property type="match status" value="1"/>
</dbReference>
<dbReference type="InterPro" id="IPR043129">
    <property type="entry name" value="ATPase_NBD"/>
</dbReference>
<keyword evidence="2" id="KW-1185">Reference proteome</keyword>
<proteinExistence type="predicted"/>
<dbReference type="RefSeq" id="WP_343882757.1">
    <property type="nucleotide sequence ID" value="NZ_BAAAFO010000003.1"/>
</dbReference>
<name>A0ABP3E8U6_9GAMM</name>
<dbReference type="InterPro" id="IPR007813">
    <property type="entry name" value="PilN"/>
</dbReference>
<protein>
    <submittedName>
        <fullName evidence="1">PilN domain-containing protein</fullName>
    </submittedName>
</protein>
<gene>
    <name evidence="1" type="ORF">GCM10009126_21300</name>
</gene>
<dbReference type="Proteomes" id="UP001500657">
    <property type="component" value="Unassembled WGS sequence"/>
</dbReference>
<dbReference type="SUPFAM" id="SSF53067">
    <property type="entry name" value="Actin-like ATPase domain"/>
    <property type="match status" value="1"/>
</dbReference>
<comment type="caution">
    <text evidence="1">The sequence shown here is derived from an EMBL/GenBank/DDBJ whole genome shotgun (WGS) entry which is preliminary data.</text>
</comment>
<dbReference type="InterPro" id="IPR052534">
    <property type="entry name" value="Extracell_DNA_Util/SecSys_Comp"/>
</dbReference>
<organism evidence="1 2">
    <name type="scientific">Rhodanobacter caeni</name>
    <dbReference type="NCBI Taxonomy" id="657654"/>
    <lineage>
        <taxon>Bacteria</taxon>
        <taxon>Pseudomonadati</taxon>
        <taxon>Pseudomonadota</taxon>
        <taxon>Gammaproteobacteria</taxon>
        <taxon>Lysobacterales</taxon>
        <taxon>Rhodanobacteraceae</taxon>
        <taxon>Rhodanobacter</taxon>
    </lineage>
</organism>
<dbReference type="Gene3D" id="3.30.420.380">
    <property type="match status" value="1"/>
</dbReference>
<accession>A0ABP3E8U6</accession>
<reference evidence="2" key="1">
    <citation type="journal article" date="2019" name="Int. J. Syst. Evol. Microbiol.">
        <title>The Global Catalogue of Microorganisms (GCM) 10K type strain sequencing project: providing services to taxonomists for standard genome sequencing and annotation.</title>
        <authorList>
            <consortium name="The Broad Institute Genomics Platform"/>
            <consortium name="The Broad Institute Genome Sequencing Center for Infectious Disease"/>
            <person name="Wu L."/>
            <person name="Ma J."/>
        </authorList>
    </citation>
    <scope>NUCLEOTIDE SEQUENCE [LARGE SCALE GENOMIC DNA]</scope>
    <source>
        <strain evidence="2">JCM 16242</strain>
    </source>
</reference>